<dbReference type="CDD" id="cd23797">
    <property type="entry name" value="UBCc_UBE2H"/>
    <property type="match status" value="1"/>
</dbReference>
<evidence type="ECO:0000256" key="12">
    <source>
        <dbReference type="ARBA" id="ARBA00078369"/>
    </source>
</evidence>
<dbReference type="Pfam" id="PF00179">
    <property type="entry name" value="UQ_con"/>
    <property type="match status" value="1"/>
</dbReference>
<dbReference type="SMART" id="SM00212">
    <property type="entry name" value="UBCc"/>
    <property type="match status" value="1"/>
</dbReference>
<accession>A0AAX4JDE7</accession>
<organism evidence="17 18">
    <name type="scientific">Vairimorpha necatrix</name>
    <dbReference type="NCBI Taxonomy" id="6039"/>
    <lineage>
        <taxon>Eukaryota</taxon>
        <taxon>Fungi</taxon>
        <taxon>Fungi incertae sedis</taxon>
        <taxon>Microsporidia</taxon>
        <taxon>Nosematidae</taxon>
        <taxon>Vairimorpha</taxon>
    </lineage>
</organism>
<dbReference type="EMBL" id="CP142732">
    <property type="protein sequence ID" value="WUR04005.1"/>
    <property type="molecule type" value="Genomic_DNA"/>
</dbReference>
<evidence type="ECO:0000256" key="14">
    <source>
        <dbReference type="PROSITE-ProRule" id="PRU10133"/>
    </source>
</evidence>
<keyword evidence="5" id="KW-0832">Ubl conjugation</keyword>
<dbReference type="GO" id="GO:0005524">
    <property type="term" value="F:ATP binding"/>
    <property type="evidence" value="ECO:0007669"/>
    <property type="project" value="UniProtKB-UniRule"/>
</dbReference>
<comment type="subunit">
    <text evidence="8">Interacts with MAEA and WDR26, components of the CTLH complex that contains GID4, RANBP9 and/or RANBP10, MKLN1, MAEA, RMND5A (or alternatively its paralog RMND5B), GID8, ARMC8, WDR26 and YPEL5.</text>
</comment>
<evidence type="ECO:0000256" key="6">
    <source>
        <dbReference type="ARBA" id="ARBA00022990"/>
    </source>
</evidence>
<evidence type="ECO:0000256" key="8">
    <source>
        <dbReference type="ARBA" id="ARBA00063081"/>
    </source>
</evidence>
<evidence type="ECO:0000256" key="13">
    <source>
        <dbReference type="ARBA" id="ARBA00082119"/>
    </source>
</evidence>
<proteinExistence type="inferred from homology"/>
<dbReference type="PANTHER" id="PTHR24068">
    <property type="entry name" value="UBIQUITIN-CONJUGATING ENZYME E2"/>
    <property type="match status" value="1"/>
</dbReference>
<keyword evidence="2 15" id="KW-0547">Nucleotide-binding</keyword>
<evidence type="ECO:0000313" key="18">
    <source>
        <dbReference type="Proteomes" id="UP001334084"/>
    </source>
</evidence>
<evidence type="ECO:0000256" key="9">
    <source>
        <dbReference type="ARBA" id="ARBA00072436"/>
    </source>
</evidence>
<name>A0AAX4JDE7_9MICR</name>
<keyword evidence="4 15" id="KW-0067">ATP-binding</keyword>
<feature type="active site" description="Glycyl thioester intermediate" evidence="14">
    <location>
        <position position="83"/>
    </location>
</feature>
<comment type="function">
    <text evidence="7">Accepts ubiquitin from the E1 complex and catalyzes its covalent attachment to other proteins. E2 ubiquitin conjugating enzyme that transfers ubiquitin to MAEA, a core component of the CTLH E3 ubiquitin-protein ligase complex. In vitro catalyzes 'Lys-11'- and 'Lys-48'-linked polyubiquitination. Capable, in vitro, to ubiquitinate histone H2A.</text>
</comment>
<dbReference type="SUPFAM" id="SSF54495">
    <property type="entry name" value="UBC-like"/>
    <property type="match status" value="1"/>
</dbReference>
<evidence type="ECO:0000256" key="1">
    <source>
        <dbReference type="ARBA" id="ARBA00022679"/>
    </source>
</evidence>
<gene>
    <name evidence="17" type="ORF">VNE69_07074</name>
</gene>
<dbReference type="GO" id="GO:0004842">
    <property type="term" value="F:ubiquitin-protein transferase activity"/>
    <property type="evidence" value="ECO:0007669"/>
    <property type="project" value="UniProtKB-ARBA"/>
</dbReference>
<protein>
    <recommendedName>
        <fullName evidence="9">Ubiquitin-conjugating enzyme E2 H</fullName>
    </recommendedName>
    <alternativeName>
        <fullName evidence="12">(E3-independent) E2 ubiquitin-conjugating enzyme H</fullName>
    </alternativeName>
    <alternativeName>
        <fullName evidence="10">E2 ubiquitin-conjugating enzyme H</fullName>
    </alternativeName>
    <alternativeName>
        <fullName evidence="13">Ubiquitin carrier protein H</fullName>
    </alternativeName>
    <alternativeName>
        <fullName evidence="11">Ubiquitin-protein ligase H</fullName>
    </alternativeName>
</protein>
<dbReference type="FunFam" id="3.10.110.10:FF:000078">
    <property type="entry name" value="ubiquitin-conjugating enzyme E2 H isoform X2"/>
    <property type="match status" value="1"/>
</dbReference>
<evidence type="ECO:0000259" key="16">
    <source>
        <dbReference type="PROSITE" id="PS50127"/>
    </source>
</evidence>
<dbReference type="AlphaFoldDB" id="A0AAX4JDE7"/>
<comment type="similarity">
    <text evidence="15">Belongs to the ubiquitin-conjugating enzyme family.</text>
</comment>
<dbReference type="Gene3D" id="3.10.110.10">
    <property type="entry name" value="Ubiquitin Conjugating Enzyme"/>
    <property type="match status" value="1"/>
</dbReference>
<evidence type="ECO:0000256" key="4">
    <source>
        <dbReference type="ARBA" id="ARBA00022840"/>
    </source>
</evidence>
<keyword evidence="1" id="KW-0808">Transferase</keyword>
<feature type="domain" description="UBC core" evidence="16">
    <location>
        <begin position="1"/>
        <end position="146"/>
    </location>
</feature>
<evidence type="ECO:0000256" key="15">
    <source>
        <dbReference type="RuleBase" id="RU362109"/>
    </source>
</evidence>
<dbReference type="InterPro" id="IPR016135">
    <property type="entry name" value="UBQ-conjugating_enzyme/RWD"/>
</dbReference>
<evidence type="ECO:0000256" key="10">
    <source>
        <dbReference type="ARBA" id="ARBA00076312"/>
    </source>
</evidence>
<evidence type="ECO:0000256" key="5">
    <source>
        <dbReference type="ARBA" id="ARBA00022843"/>
    </source>
</evidence>
<evidence type="ECO:0000313" key="17">
    <source>
        <dbReference type="EMBL" id="WUR04005.1"/>
    </source>
</evidence>
<dbReference type="GeneID" id="90541830"/>
<dbReference type="PROSITE" id="PS00183">
    <property type="entry name" value="UBC_1"/>
    <property type="match status" value="1"/>
</dbReference>
<dbReference type="PROSITE" id="PS50127">
    <property type="entry name" value="UBC_2"/>
    <property type="match status" value="1"/>
</dbReference>
<keyword evidence="18" id="KW-1185">Reference proteome</keyword>
<sequence length="169" mass="19556">MSKKRITIELQKLYNSKYKVDLKNNTNTEFDITIKGPEDSPFSGAFYKVHFLIPEDYPYKSPSIGFVTKIFHPNVDETSGSICLDVLNQVWSPMYDLFNIVEIFIPQLLTYPNPSDPLNCEAGSLYLNNYEKYVNKVEEYKKKYGIPIEKEIEEKDEETSLSSSDNLDL</sequence>
<dbReference type="KEGG" id="vnx:VNE69_07074"/>
<keyword evidence="6" id="KW-0007">Acetylation</keyword>
<keyword evidence="3 15" id="KW-0833">Ubl conjugation pathway</keyword>
<reference evidence="17" key="1">
    <citation type="journal article" date="2024" name="BMC Genomics">
        <title>Functional annotation of a divergent genome using sequence and structure-based similarity.</title>
        <authorList>
            <person name="Svedberg D."/>
            <person name="Winiger R.R."/>
            <person name="Berg A."/>
            <person name="Sharma H."/>
            <person name="Tellgren-Roth C."/>
            <person name="Debrunner-Vossbrinck B.A."/>
            <person name="Vossbrinck C.R."/>
            <person name="Barandun J."/>
        </authorList>
    </citation>
    <scope>NUCLEOTIDE SEQUENCE</scope>
    <source>
        <strain evidence="17">Illinois isolate</strain>
    </source>
</reference>
<dbReference type="Proteomes" id="UP001334084">
    <property type="component" value="Chromosome 7"/>
</dbReference>
<evidence type="ECO:0000256" key="11">
    <source>
        <dbReference type="ARBA" id="ARBA00077502"/>
    </source>
</evidence>
<evidence type="ECO:0000256" key="2">
    <source>
        <dbReference type="ARBA" id="ARBA00022741"/>
    </source>
</evidence>
<dbReference type="InterPro" id="IPR000608">
    <property type="entry name" value="UBC"/>
</dbReference>
<evidence type="ECO:0000256" key="3">
    <source>
        <dbReference type="ARBA" id="ARBA00022786"/>
    </source>
</evidence>
<dbReference type="InterPro" id="IPR023313">
    <property type="entry name" value="UBQ-conjugating_AS"/>
</dbReference>
<dbReference type="RefSeq" id="XP_065330150.1">
    <property type="nucleotide sequence ID" value="XM_065474078.1"/>
</dbReference>
<evidence type="ECO:0000256" key="7">
    <source>
        <dbReference type="ARBA" id="ARBA00060202"/>
    </source>
</evidence>